<keyword evidence="4 10" id="KW-0430">Lectin</keyword>
<proteinExistence type="inferred from homology"/>
<comment type="subunit">
    <text evidence="9">Component of the HRD1 complex, which comprises at least SYNV1/HRD1, DERL1/2, FAM8A1, HERPUD1/HERP, OS9, SEL1L and UBE2J1. FAM8A1 is stabilized by interaction with SYNV1, which prevents its proteasomal degradation. OS9 and UBE2J1 recruitment to the complex may be mediated by SEL1L. Through this complex, may interact with ERLEC1 and HSPA5. Interacts (via C-terminus) with CPNE6 (via second C2 domain); this interaction occurs in a calcium-dependent manner in vitro. Interacts with CREB3.</text>
</comment>
<dbReference type="FunFam" id="2.70.130.10:FF:000002">
    <property type="entry name" value="protein OS-9 isoform X1"/>
    <property type="match status" value="1"/>
</dbReference>
<feature type="region of interest" description="Disordered" evidence="11">
    <location>
        <begin position="514"/>
        <end position="534"/>
    </location>
</feature>
<evidence type="ECO:0000256" key="6">
    <source>
        <dbReference type="ARBA" id="ARBA00023157"/>
    </source>
</evidence>
<keyword evidence="3 12" id="KW-0732">Signal</keyword>
<comment type="function">
    <text evidence="10">Lectin involved in the quality control of the secretory pathway. As a member of the endoplasmic reticulum-associated degradation lumenal (ERAD-L) surveillance system, targets misfolded endoplasmic reticulum lumenal glycoproteins for degradation.</text>
</comment>
<evidence type="ECO:0000256" key="12">
    <source>
        <dbReference type="SAM" id="SignalP"/>
    </source>
</evidence>
<keyword evidence="7" id="KW-0325">Glycoprotein</keyword>
<feature type="region of interest" description="Disordered" evidence="11">
    <location>
        <begin position="374"/>
        <end position="452"/>
    </location>
</feature>
<protein>
    <recommendedName>
        <fullName evidence="10">Endoplasmic reticulum lectin</fullName>
    </recommendedName>
    <alternativeName>
        <fullName evidence="10">Protein OS-9</fullName>
    </alternativeName>
</protein>
<dbReference type="GO" id="GO:0030968">
    <property type="term" value="P:endoplasmic reticulum unfolded protein response"/>
    <property type="evidence" value="ECO:0007669"/>
    <property type="project" value="UniProtKB-UniRule"/>
</dbReference>
<evidence type="ECO:0000256" key="2">
    <source>
        <dbReference type="ARBA" id="ARBA00009918"/>
    </source>
</evidence>
<dbReference type="PANTHER" id="PTHR15414">
    <property type="entry name" value="OS-9-RELATED"/>
    <property type="match status" value="1"/>
</dbReference>
<dbReference type="InterPro" id="IPR044865">
    <property type="entry name" value="MRH_dom"/>
</dbReference>
<feature type="compositionally biased region" description="Basic and acidic residues" evidence="11">
    <location>
        <begin position="303"/>
        <end position="320"/>
    </location>
</feature>
<name>A0A7J8JIX3_ROUAE</name>
<dbReference type="AlphaFoldDB" id="A0A7J8JIX3"/>
<accession>A0A7J8JIX3</accession>
<dbReference type="Gene3D" id="2.70.130.10">
    <property type="entry name" value="Mannose-6-phosphate receptor binding domain"/>
    <property type="match status" value="1"/>
</dbReference>
<dbReference type="Proteomes" id="UP000593571">
    <property type="component" value="Unassembled WGS sequence"/>
</dbReference>
<keyword evidence="15" id="KW-1185">Reference proteome</keyword>
<dbReference type="InterPro" id="IPR012913">
    <property type="entry name" value="OS9-like_dom"/>
</dbReference>
<evidence type="ECO:0000256" key="9">
    <source>
        <dbReference type="ARBA" id="ARBA00066177"/>
    </source>
</evidence>
<feature type="signal peptide" evidence="12">
    <location>
        <begin position="1"/>
        <end position="25"/>
    </location>
</feature>
<feature type="compositionally biased region" description="Acidic residues" evidence="11">
    <location>
        <begin position="330"/>
        <end position="340"/>
    </location>
</feature>
<comment type="function">
    <text evidence="8">Lectin component of the HRD1 complex, which functions in endoplasmic reticulum (ER) quality control and ER-associated degradation (ERAD). Specifically recognizes and binds improperly folded glycoproteins as well as hyperglycosylated proteins, retain them in the ER, and transfers them to the ubiquitination machinery and promote their degradation. Possible targets include TRPV4 as well as hyperglycosylated HSP90B1.</text>
</comment>
<dbReference type="PROSITE" id="PS51914">
    <property type="entry name" value="MRH"/>
    <property type="match status" value="1"/>
</dbReference>
<keyword evidence="5 10" id="KW-0256">Endoplasmic reticulum</keyword>
<dbReference type="EMBL" id="JACASE010000002">
    <property type="protein sequence ID" value="KAF6496837.1"/>
    <property type="molecule type" value="Genomic_DNA"/>
</dbReference>
<dbReference type="InterPro" id="IPR009011">
    <property type="entry name" value="Man6P_isomerase_rcpt-bd_dom_sf"/>
</dbReference>
<evidence type="ECO:0000256" key="10">
    <source>
        <dbReference type="RuleBase" id="RU369099"/>
    </source>
</evidence>
<evidence type="ECO:0000256" key="4">
    <source>
        <dbReference type="ARBA" id="ARBA00022734"/>
    </source>
</evidence>
<feature type="compositionally biased region" description="Acidic residues" evidence="11">
    <location>
        <begin position="415"/>
        <end position="430"/>
    </location>
</feature>
<dbReference type="PANTHER" id="PTHR15414:SF5">
    <property type="entry name" value="PROTEIN OS-9"/>
    <property type="match status" value="1"/>
</dbReference>
<evidence type="ECO:0000256" key="8">
    <source>
        <dbReference type="ARBA" id="ARBA00053710"/>
    </source>
</evidence>
<feature type="compositionally biased region" description="Basic and acidic residues" evidence="11">
    <location>
        <begin position="431"/>
        <end position="452"/>
    </location>
</feature>
<evidence type="ECO:0000256" key="1">
    <source>
        <dbReference type="ARBA" id="ARBA00004319"/>
    </source>
</evidence>
<reference evidence="14 15" key="1">
    <citation type="journal article" date="2020" name="Nature">
        <title>Six reference-quality genomes reveal evolution of bat adaptations.</title>
        <authorList>
            <person name="Jebb D."/>
            <person name="Huang Z."/>
            <person name="Pippel M."/>
            <person name="Hughes G.M."/>
            <person name="Lavrichenko K."/>
            <person name="Devanna P."/>
            <person name="Winkler S."/>
            <person name="Jermiin L.S."/>
            <person name="Skirmuntt E.C."/>
            <person name="Katzourakis A."/>
            <person name="Burkitt-Gray L."/>
            <person name="Ray D.A."/>
            <person name="Sullivan K.A.M."/>
            <person name="Roscito J.G."/>
            <person name="Kirilenko B.M."/>
            <person name="Davalos L.M."/>
            <person name="Corthals A.P."/>
            <person name="Power M.L."/>
            <person name="Jones G."/>
            <person name="Ransome R.D."/>
            <person name="Dechmann D.K.N."/>
            <person name="Locatelli A.G."/>
            <person name="Puechmaille S.J."/>
            <person name="Fedrigo O."/>
            <person name="Jarvis E.D."/>
            <person name="Hiller M."/>
            <person name="Vernes S.C."/>
            <person name="Myers E.W."/>
            <person name="Teeling E.C."/>
        </authorList>
    </citation>
    <scope>NUCLEOTIDE SEQUENCE [LARGE SCALE GENOMIC DNA]</scope>
    <source>
        <strain evidence="14">MRouAeg1</strain>
        <tissue evidence="14">Muscle</tissue>
    </source>
</reference>
<evidence type="ECO:0000259" key="13">
    <source>
        <dbReference type="PROSITE" id="PS51914"/>
    </source>
</evidence>
<gene>
    <name evidence="14" type="ORF">HJG63_014745</name>
</gene>
<evidence type="ECO:0000256" key="5">
    <source>
        <dbReference type="ARBA" id="ARBA00022824"/>
    </source>
</evidence>
<dbReference type="Pfam" id="PF07915">
    <property type="entry name" value="PRKCSH"/>
    <property type="match status" value="1"/>
</dbReference>
<dbReference type="InterPro" id="IPR045149">
    <property type="entry name" value="OS-9-like"/>
</dbReference>
<dbReference type="GO" id="GO:0030970">
    <property type="term" value="P:retrograde protein transport, ER to cytosol"/>
    <property type="evidence" value="ECO:0007669"/>
    <property type="project" value="TreeGrafter"/>
</dbReference>
<evidence type="ECO:0000256" key="3">
    <source>
        <dbReference type="ARBA" id="ARBA00022729"/>
    </source>
</evidence>
<dbReference type="GO" id="GO:0005788">
    <property type="term" value="C:endoplasmic reticulum lumen"/>
    <property type="evidence" value="ECO:0007669"/>
    <property type="project" value="UniProtKB-SubCell"/>
</dbReference>
<dbReference type="GO" id="GO:0030246">
    <property type="term" value="F:carbohydrate binding"/>
    <property type="evidence" value="ECO:0007669"/>
    <property type="project" value="UniProtKB-UniRule"/>
</dbReference>
<comment type="caution">
    <text evidence="14">The sequence shown here is derived from an EMBL/GenBank/DDBJ whole genome shotgun (WGS) entry which is preliminary data.</text>
</comment>
<evidence type="ECO:0000313" key="14">
    <source>
        <dbReference type="EMBL" id="KAF6496837.1"/>
    </source>
</evidence>
<keyword evidence="6" id="KW-1015">Disulfide bond</keyword>
<feature type="domain" description="MRH" evidence="13">
    <location>
        <begin position="108"/>
        <end position="230"/>
    </location>
</feature>
<feature type="chain" id="PRO_5029682560" description="Endoplasmic reticulum lectin" evidence="12">
    <location>
        <begin position="26"/>
        <end position="627"/>
    </location>
</feature>
<evidence type="ECO:0000256" key="11">
    <source>
        <dbReference type="SAM" id="MobiDB-lite"/>
    </source>
</evidence>
<organism evidence="14 15">
    <name type="scientific">Rousettus aegyptiacus</name>
    <name type="common">Egyptian fruit bat</name>
    <name type="synonym">Pteropus aegyptiacus</name>
    <dbReference type="NCBI Taxonomy" id="9407"/>
    <lineage>
        <taxon>Eukaryota</taxon>
        <taxon>Metazoa</taxon>
        <taxon>Chordata</taxon>
        <taxon>Craniata</taxon>
        <taxon>Vertebrata</taxon>
        <taxon>Euteleostomi</taxon>
        <taxon>Mammalia</taxon>
        <taxon>Eutheria</taxon>
        <taxon>Laurasiatheria</taxon>
        <taxon>Chiroptera</taxon>
        <taxon>Yinpterochiroptera</taxon>
        <taxon>Pteropodoidea</taxon>
        <taxon>Pteropodidae</taxon>
        <taxon>Rousettinae</taxon>
        <taxon>Rousettus</taxon>
    </lineage>
</organism>
<comment type="similarity">
    <text evidence="2 10">Belongs to the OS-9 family.</text>
</comment>
<dbReference type="SUPFAM" id="SSF50911">
    <property type="entry name" value="Mannose 6-phosphate receptor domain"/>
    <property type="match status" value="1"/>
</dbReference>
<evidence type="ECO:0000256" key="7">
    <source>
        <dbReference type="ARBA" id="ARBA00023180"/>
    </source>
</evidence>
<sequence>MAAEALLSKLSGLLFLGFLLPASFAGGVGSLNLEELSEMRYGIEILPLPVMGGQSQASDVVIVSSKYKQRYECRLPAGAIHFQREREEEAPAYQGPGIPELLNPMKDAPCLLKTKDWWTYEFCYGRHIQQYHMEDSEIKGEVLYLGYYQSAFDWDDETAKASKQHRLKRYHSQTYVNGSKCDLNGRPREAEVRFLCDEGAGISGDYIDRVDEPLSCSYVLTIRTPRLCPHPLLRPPPSAAPQAILCHPTLQPEEYMAYIQRQAVDSKQNGDKIIEELQDLDPQMWSETKSGVVPTKRASAIPTKDENKESDFWKMIHEPEDQAPGGEGVQAEEQEPDIEPADPASGSPDDFQNNVQVKVIRSPADLIRLIEELKGGTQKGKPNAGQEQPIDSAAEVPHREPEVKEKGDTEHQNEVEEEEDDEDEDEDEDERQLLGEFEKELEGMLLPSDRERLRSEVKAGMERELENIIQETEKELDPDGLKKESERDRAVLALTSTLNKLIKRLEEKQSPELVKKQRRRVVPRKPPPTPRPAGKIEIKIVRPGAEGTEEDTRWLTDEDTKNLKEIFFNILVQGAEEAQKERQRQKDLLLLLRAALRPPRPVSFALPGFLLRMSLSCLPNFPFMFPN</sequence>
<comment type="subcellular location">
    <subcellularLocation>
        <location evidence="1 10">Endoplasmic reticulum lumen</location>
    </subcellularLocation>
</comment>
<evidence type="ECO:0000313" key="15">
    <source>
        <dbReference type="Proteomes" id="UP000593571"/>
    </source>
</evidence>
<feature type="region of interest" description="Disordered" evidence="11">
    <location>
        <begin position="288"/>
        <end position="351"/>
    </location>
</feature>
<feature type="compositionally biased region" description="Basic and acidic residues" evidence="11">
    <location>
        <begin position="396"/>
        <end position="414"/>
    </location>
</feature>